<dbReference type="Pfam" id="PF09660">
    <property type="entry name" value="DUF2397"/>
    <property type="match status" value="1"/>
</dbReference>
<evidence type="ECO:0008006" key="3">
    <source>
        <dbReference type="Google" id="ProtNLM"/>
    </source>
</evidence>
<sequence length="517" mass="56423">MVTDRRAPASIDAWELTGLPGRLDVAAYLTADQHATQYRVIVDALLDAQEHSLTGVGRDELLDRVRGRVAAVADLATAERLTLPDEFDLEARMRTLHAWGVVIRWQDKAKTEADFVRTRDRYQLTAAAADLHRWLRRKIDEDAVATSAAAFAPAVIADRLDEMLLALADADHLLAAQAWAQVRTTLADMAEAAAVWQSRMASALAGAPDTDKMRHLRETILAYITVWGAGVDTYSPRIRGAIERFAYVTDHDWRALALAGVDVDASEDVVEAIVAGHRDLAELLRGWFAGRDAQSQRLRRQVRDAVAPLLRGSRALLSSGGSVTRRAELLRVAAAVESAPSNAEAWRVWCAATGVWAARHLPGRPPEPADSPPRTSFWVAPPVPVELTLRKRGAKSVRGRVAQVPDRRAARRAAREGAAADRAASKVAEQAVAARSGLHLSQWTALTSRAEAALVWELLAAVLRQPPDSEGVRLAYSRDARLRVVAFPAPPDQRSAVLILPDGRIACENWRLDVTAA</sequence>
<comment type="caution">
    <text evidence="1">The sequence shown here is derived from an EMBL/GenBank/DDBJ whole genome shotgun (WGS) entry which is preliminary data.</text>
</comment>
<gene>
    <name evidence="1" type="ORF">GCM10022255_069050</name>
</gene>
<keyword evidence="2" id="KW-1185">Reference proteome</keyword>
<dbReference type="InterPro" id="IPR013493">
    <property type="entry name" value="CHP02677"/>
</dbReference>
<organism evidence="1 2">
    <name type="scientific">Dactylosporangium darangshiense</name>
    <dbReference type="NCBI Taxonomy" id="579108"/>
    <lineage>
        <taxon>Bacteria</taxon>
        <taxon>Bacillati</taxon>
        <taxon>Actinomycetota</taxon>
        <taxon>Actinomycetes</taxon>
        <taxon>Micromonosporales</taxon>
        <taxon>Micromonosporaceae</taxon>
        <taxon>Dactylosporangium</taxon>
    </lineage>
</organism>
<evidence type="ECO:0000313" key="2">
    <source>
        <dbReference type="Proteomes" id="UP001500620"/>
    </source>
</evidence>
<evidence type="ECO:0000313" key="1">
    <source>
        <dbReference type="EMBL" id="GAA4256401.1"/>
    </source>
</evidence>
<reference evidence="2" key="1">
    <citation type="journal article" date="2019" name="Int. J. Syst. Evol. Microbiol.">
        <title>The Global Catalogue of Microorganisms (GCM) 10K type strain sequencing project: providing services to taxonomists for standard genome sequencing and annotation.</title>
        <authorList>
            <consortium name="The Broad Institute Genomics Platform"/>
            <consortium name="The Broad Institute Genome Sequencing Center for Infectious Disease"/>
            <person name="Wu L."/>
            <person name="Ma J."/>
        </authorList>
    </citation>
    <scope>NUCLEOTIDE SEQUENCE [LARGE SCALE GENOMIC DNA]</scope>
    <source>
        <strain evidence="2">JCM 17441</strain>
    </source>
</reference>
<dbReference type="RefSeq" id="WP_345133383.1">
    <property type="nucleotide sequence ID" value="NZ_BAABAT010000024.1"/>
</dbReference>
<proteinExistence type="predicted"/>
<protein>
    <recommendedName>
        <fullName evidence="3">TIGR02677 family protein</fullName>
    </recommendedName>
</protein>
<dbReference type="Proteomes" id="UP001500620">
    <property type="component" value="Unassembled WGS sequence"/>
</dbReference>
<dbReference type="EMBL" id="BAABAT010000024">
    <property type="protein sequence ID" value="GAA4256401.1"/>
    <property type="molecule type" value="Genomic_DNA"/>
</dbReference>
<accession>A0ABP8DI65</accession>
<name>A0ABP8DI65_9ACTN</name>